<protein>
    <recommendedName>
        <fullName evidence="4">Probable nitronate monooxygenase</fullName>
    </recommendedName>
    <alternativeName>
        <fullName evidence="11">Propionate 3-nitronate monooxygenase</fullName>
    </alternativeName>
</protein>
<evidence type="ECO:0000256" key="11">
    <source>
        <dbReference type="ARBA" id="ARBA00031155"/>
    </source>
</evidence>
<comment type="cofactor">
    <cofactor evidence="1">
        <name>FMN</name>
        <dbReference type="ChEBI" id="CHEBI:58210"/>
    </cofactor>
</comment>
<keyword evidence="10" id="KW-0503">Monooxygenase</keyword>
<dbReference type="Gene3D" id="3.20.20.70">
    <property type="entry name" value="Aldolase class I"/>
    <property type="match status" value="1"/>
</dbReference>
<evidence type="ECO:0000256" key="7">
    <source>
        <dbReference type="ARBA" id="ARBA00022643"/>
    </source>
</evidence>
<dbReference type="PANTHER" id="PTHR42747:SF3">
    <property type="entry name" value="NITRONATE MONOOXYGENASE-RELATED"/>
    <property type="match status" value="1"/>
</dbReference>
<dbReference type="GO" id="GO:0018580">
    <property type="term" value="F:nitronate monooxygenase activity"/>
    <property type="evidence" value="ECO:0007669"/>
    <property type="project" value="InterPro"/>
</dbReference>
<proteinExistence type="inferred from homology"/>
<dbReference type="Proteomes" id="UP000638313">
    <property type="component" value="Unassembled WGS sequence"/>
</dbReference>
<dbReference type="EMBL" id="BNBD01000002">
    <property type="protein sequence ID" value="GHF35382.1"/>
    <property type="molecule type" value="Genomic_DNA"/>
</dbReference>
<evidence type="ECO:0000256" key="3">
    <source>
        <dbReference type="ARBA" id="ARBA00009881"/>
    </source>
</evidence>
<evidence type="ECO:0000256" key="8">
    <source>
        <dbReference type="ARBA" id="ARBA00022741"/>
    </source>
</evidence>
<dbReference type="FunFam" id="3.20.20.70:FF:000154">
    <property type="entry name" value="Probable nitronate monooxygenase"/>
    <property type="match status" value="1"/>
</dbReference>
<evidence type="ECO:0000256" key="10">
    <source>
        <dbReference type="ARBA" id="ARBA00023033"/>
    </source>
</evidence>
<dbReference type="SUPFAM" id="SSF51412">
    <property type="entry name" value="Inosine monophosphate dehydrogenase (IMPDH)"/>
    <property type="match status" value="1"/>
</dbReference>
<comment type="function">
    <text evidence="2">Nitronate monooxygenase that uses molecular oxygen to catalyze the oxidative denitrification of alkyl nitronates. Acts on propionate 3-nitronate (P3N), the presumed physiological substrate. Probably functions in the detoxification of P3N, a metabolic poison produced by plants and fungi as a defense mechanism.</text>
</comment>
<evidence type="ECO:0000256" key="1">
    <source>
        <dbReference type="ARBA" id="ARBA00001917"/>
    </source>
</evidence>
<comment type="similarity">
    <text evidence="3">Belongs to the nitronate monooxygenase family. NMO class I subfamily.</text>
</comment>
<name>A0A919AZY8_9ACTN</name>
<dbReference type="AlphaFoldDB" id="A0A919AZY8"/>
<evidence type="ECO:0000256" key="5">
    <source>
        <dbReference type="ARBA" id="ARBA00022575"/>
    </source>
</evidence>
<evidence type="ECO:0000256" key="6">
    <source>
        <dbReference type="ARBA" id="ARBA00022630"/>
    </source>
</evidence>
<gene>
    <name evidence="13" type="ORF">GCM10010218_15780</name>
</gene>
<keyword evidence="14" id="KW-1185">Reference proteome</keyword>
<comment type="caution">
    <text evidence="13">The sequence shown here is derived from an EMBL/GenBank/DDBJ whole genome shotgun (WGS) entry which is preliminary data.</text>
</comment>
<dbReference type="GO" id="GO:0000166">
    <property type="term" value="F:nucleotide binding"/>
    <property type="evidence" value="ECO:0007669"/>
    <property type="project" value="UniProtKB-KW"/>
</dbReference>
<reference evidence="13" key="1">
    <citation type="journal article" date="2014" name="Int. J. Syst. Evol. Microbiol.">
        <title>Complete genome sequence of Corynebacterium casei LMG S-19264T (=DSM 44701T), isolated from a smear-ripened cheese.</title>
        <authorList>
            <consortium name="US DOE Joint Genome Institute (JGI-PGF)"/>
            <person name="Walter F."/>
            <person name="Albersmeier A."/>
            <person name="Kalinowski J."/>
            <person name="Ruckert C."/>
        </authorList>
    </citation>
    <scope>NUCLEOTIDE SEQUENCE</scope>
    <source>
        <strain evidence="13">JCM 4059</strain>
    </source>
</reference>
<keyword evidence="8" id="KW-0547">Nucleotide-binding</keyword>
<evidence type="ECO:0000313" key="13">
    <source>
        <dbReference type="EMBL" id="GHF35382.1"/>
    </source>
</evidence>
<dbReference type="InterPro" id="IPR013785">
    <property type="entry name" value="Aldolase_TIM"/>
</dbReference>
<dbReference type="RefSeq" id="WP_190128695.1">
    <property type="nucleotide sequence ID" value="NZ_BNBD01000002.1"/>
</dbReference>
<dbReference type="PANTHER" id="PTHR42747">
    <property type="entry name" value="NITRONATE MONOOXYGENASE-RELATED"/>
    <property type="match status" value="1"/>
</dbReference>
<keyword evidence="7" id="KW-0288">FMN</keyword>
<comment type="catalytic activity">
    <reaction evidence="12">
        <text>3 propionate 3-nitronate + 3 O2 + H2O = 3 3-oxopropanoate + 2 nitrate + nitrite + H2O2 + 3 H(+)</text>
        <dbReference type="Rhea" id="RHEA:57332"/>
        <dbReference type="ChEBI" id="CHEBI:15377"/>
        <dbReference type="ChEBI" id="CHEBI:15378"/>
        <dbReference type="ChEBI" id="CHEBI:15379"/>
        <dbReference type="ChEBI" id="CHEBI:16240"/>
        <dbReference type="ChEBI" id="CHEBI:16301"/>
        <dbReference type="ChEBI" id="CHEBI:17632"/>
        <dbReference type="ChEBI" id="CHEBI:33190"/>
        <dbReference type="ChEBI" id="CHEBI:136067"/>
    </reaction>
</comment>
<dbReference type="Pfam" id="PF03060">
    <property type="entry name" value="NMO"/>
    <property type="match status" value="1"/>
</dbReference>
<keyword evidence="9" id="KW-0560">Oxidoreductase</keyword>
<accession>A0A919AZY8</accession>
<evidence type="ECO:0000256" key="4">
    <source>
        <dbReference type="ARBA" id="ARBA00013457"/>
    </source>
</evidence>
<keyword evidence="6" id="KW-0285">Flavoprotein</keyword>
<evidence type="ECO:0000256" key="9">
    <source>
        <dbReference type="ARBA" id="ARBA00023002"/>
    </source>
</evidence>
<dbReference type="InterPro" id="IPR004136">
    <property type="entry name" value="NMO"/>
</dbReference>
<organism evidence="13 14">
    <name type="scientific">Streptomyces mashuensis</name>
    <dbReference type="NCBI Taxonomy" id="33904"/>
    <lineage>
        <taxon>Bacteria</taxon>
        <taxon>Bacillati</taxon>
        <taxon>Actinomycetota</taxon>
        <taxon>Actinomycetes</taxon>
        <taxon>Kitasatosporales</taxon>
        <taxon>Streptomycetaceae</taxon>
        <taxon>Streptomyces</taxon>
    </lineage>
</organism>
<dbReference type="GO" id="GO:0009636">
    <property type="term" value="P:response to toxic substance"/>
    <property type="evidence" value="ECO:0007669"/>
    <property type="project" value="UniProtKB-KW"/>
</dbReference>
<sequence length="368" mass="37902">MKVPAVPAARAIPSLIRALRHPFVQAPMAGGPSTPALAAAVSEAGGLGFLAAGYRTAAALREDVAQLRALTARPFGVNLFLPQPASYDRAAVEAYARRLAPEAERHGVPLGDPDGAVDDAYDEKLADLLAHPVPVVSFTFGCPSAETLAALAAAGSLTVVTVTSAEEARAARAAGAHAVCAQGVEAGGHQSTHRDGDTSHLVPLLTLLAEVRQAVDLPVIAAGGLMRGEQIAAVLAAGACAAQLGTAFLACPESGAHPFHKRALTDPRYEGTELTRAFSGRPARGLVNRFLREHGPAAPSAYPQVHHLTSALRKAAAAAGDAGAVNLWAGQGHRLARDLPAGELVGVLAAELDAARPWLRVRESERES</sequence>
<evidence type="ECO:0000256" key="12">
    <source>
        <dbReference type="ARBA" id="ARBA00049401"/>
    </source>
</evidence>
<evidence type="ECO:0000313" key="14">
    <source>
        <dbReference type="Proteomes" id="UP000638313"/>
    </source>
</evidence>
<evidence type="ECO:0000256" key="2">
    <source>
        <dbReference type="ARBA" id="ARBA00003535"/>
    </source>
</evidence>
<dbReference type="CDD" id="cd04730">
    <property type="entry name" value="NPD_like"/>
    <property type="match status" value="1"/>
</dbReference>
<keyword evidence="5" id="KW-0216">Detoxification</keyword>
<reference evidence="13" key="2">
    <citation type="submission" date="2020-09" db="EMBL/GenBank/DDBJ databases">
        <authorList>
            <person name="Sun Q."/>
            <person name="Ohkuma M."/>
        </authorList>
    </citation>
    <scope>NUCLEOTIDE SEQUENCE</scope>
    <source>
        <strain evidence="13">JCM 4059</strain>
    </source>
</reference>